<dbReference type="EMBL" id="LHQR01000065">
    <property type="protein sequence ID" value="KXG47664.1"/>
    <property type="molecule type" value="Genomic_DNA"/>
</dbReference>
<comment type="caution">
    <text evidence="1">The sequence shown here is derived from an EMBL/GenBank/DDBJ whole genome shotgun (WGS) entry which is preliminary data.</text>
</comment>
<accession>A0A135LFE2</accession>
<evidence type="ECO:0000313" key="2">
    <source>
        <dbReference type="Proteomes" id="UP000070168"/>
    </source>
</evidence>
<dbReference type="GeneID" id="63704547"/>
<evidence type="ECO:0000313" key="1">
    <source>
        <dbReference type="EMBL" id="KXG47664.1"/>
    </source>
</evidence>
<dbReference type="STRING" id="5078.A0A135LFE2"/>
<protein>
    <submittedName>
        <fullName evidence="1">Uncharacterized protein</fullName>
    </submittedName>
</protein>
<dbReference type="OrthoDB" id="76567at2759"/>
<dbReference type="RefSeq" id="XP_040646200.1">
    <property type="nucleotide sequence ID" value="XM_040789247.1"/>
</dbReference>
<keyword evidence="2" id="KW-1185">Reference proteome</keyword>
<name>A0A135LFE2_PENPA</name>
<proteinExistence type="predicted"/>
<dbReference type="Proteomes" id="UP000070168">
    <property type="component" value="Unassembled WGS sequence"/>
</dbReference>
<dbReference type="AlphaFoldDB" id="A0A135LFE2"/>
<gene>
    <name evidence="1" type="ORF">PGRI_015340</name>
</gene>
<reference evidence="1 2" key="1">
    <citation type="journal article" date="2016" name="BMC Genomics">
        <title>Genome sequencing and secondary metabolism of the postharvest pathogen Penicillium griseofulvum.</title>
        <authorList>
            <person name="Banani H."/>
            <person name="Marcet-Houben M."/>
            <person name="Ballester A.R."/>
            <person name="Abbruscato P."/>
            <person name="Gonzalez-Candelas L."/>
            <person name="Gabaldon T."/>
            <person name="Spadaro D."/>
        </authorList>
    </citation>
    <scope>NUCLEOTIDE SEQUENCE [LARGE SCALE GENOMIC DNA]</scope>
    <source>
        <strain evidence="1 2">PG3</strain>
    </source>
</reference>
<sequence length="208" mass="24214">MTTKAHEVAHRHLDKFIFEKLIRMNNHDKIFLYGEAQIESGSVKKKPDTSYGPVSLPAVHTDKWPTVAIVKGYTESKAKLACDARWWLIETGGDVKTVLMVFVHQRKREIIIERWRMIDRPMRKQEGKKVAEVVQKVVISQVKDQVVHSIGRWNHQTTVVVKFDLVVIWKLWVLWSETEDHLCVSIVTGVVPLCMEREYQMDELRGKV</sequence>
<organism evidence="1 2">
    <name type="scientific">Penicillium patulum</name>
    <name type="common">Penicillium griseofulvum</name>
    <dbReference type="NCBI Taxonomy" id="5078"/>
    <lineage>
        <taxon>Eukaryota</taxon>
        <taxon>Fungi</taxon>
        <taxon>Dikarya</taxon>
        <taxon>Ascomycota</taxon>
        <taxon>Pezizomycotina</taxon>
        <taxon>Eurotiomycetes</taxon>
        <taxon>Eurotiomycetidae</taxon>
        <taxon>Eurotiales</taxon>
        <taxon>Aspergillaceae</taxon>
        <taxon>Penicillium</taxon>
    </lineage>
</organism>